<name>A0ABP9Q687_9RHOO</name>
<dbReference type="Proteomes" id="UP001500547">
    <property type="component" value="Unassembled WGS sequence"/>
</dbReference>
<gene>
    <name evidence="2" type="ORF">GCM10025770_00410</name>
</gene>
<dbReference type="Pfam" id="PF01966">
    <property type="entry name" value="HD"/>
    <property type="match status" value="1"/>
</dbReference>
<accession>A0ABP9Q687</accession>
<keyword evidence="3" id="KW-1185">Reference proteome</keyword>
<reference evidence="3" key="1">
    <citation type="journal article" date="2019" name="Int. J. Syst. Evol. Microbiol.">
        <title>The Global Catalogue of Microorganisms (GCM) 10K type strain sequencing project: providing services to taxonomists for standard genome sequencing and annotation.</title>
        <authorList>
            <consortium name="The Broad Institute Genomics Platform"/>
            <consortium name="The Broad Institute Genome Sequencing Center for Infectious Disease"/>
            <person name="Wu L."/>
            <person name="Ma J."/>
        </authorList>
    </citation>
    <scope>NUCLEOTIDE SEQUENCE [LARGE SCALE GENOMIC DNA]</scope>
    <source>
        <strain evidence="3">JCM 18715</strain>
    </source>
</reference>
<dbReference type="EMBL" id="BAABLD010000001">
    <property type="protein sequence ID" value="GAA5157334.1"/>
    <property type="molecule type" value="Genomic_DNA"/>
</dbReference>
<protein>
    <submittedName>
        <fullName evidence="2">HD domain-containing protein</fullName>
    </submittedName>
</protein>
<evidence type="ECO:0000259" key="1">
    <source>
        <dbReference type="Pfam" id="PF01966"/>
    </source>
</evidence>
<dbReference type="CDD" id="cd00077">
    <property type="entry name" value="HDc"/>
    <property type="match status" value="1"/>
</dbReference>
<dbReference type="InterPro" id="IPR003607">
    <property type="entry name" value="HD/PDEase_dom"/>
</dbReference>
<dbReference type="InterPro" id="IPR006674">
    <property type="entry name" value="HD_domain"/>
</dbReference>
<feature type="domain" description="HD" evidence="1">
    <location>
        <begin position="30"/>
        <end position="70"/>
    </location>
</feature>
<comment type="caution">
    <text evidence="2">The sequence shown here is derived from an EMBL/GenBank/DDBJ whole genome shotgun (WGS) entry which is preliminary data.</text>
</comment>
<sequence>MNQRLTIEDIQAVFERQGATWYGDEAVSQLEHALQCAQLAEQAGEPPSLILAALLHDLGHLLIQESMSEDRRHQDIPGPFIDWLGEAVIEPIRLHVAAKRYLCAVDPAYHASLSPASQHTLALQGGIYNTAEATAFAALSFAQEAMRLRRYDDLAKVPGLPTPPLAHFLRHAREMANAA</sequence>
<evidence type="ECO:0000313" key="2">
    <source>
        <dbReference type="EMBL" id="GAA5157334.1"/>
    </source>
</evidence>
<dbReference type="SUPFAM" id="SSF109604">
    <property type="entry name" value="HD-domain/PDEase-like"/>
    <property type="match status" value="1"/>
</dbReference>
<organism evidence="2 3">
    <name type="scientific">Viridibacterium curvum</name>
    <dbReference type="NCBI Taxonomy" id="1101404"/>
    <lineage>
        <taxon>Bacteria</taxon>
        <taxon>Pseudomonadati</taxon>
        <taxon>Pseudomonadota</taxon>
        <taxon>Betaproteobacteria</taxon>
        <taxon>Rhodocyclales</taxon>
        <taxon>Rhodocyclaceae</taxon>
        <taxon>Viridibacterium</taxon>
    </lineage>
</organism>
<proteinExistence type="predicted"/>
<dbReference type="RefSeq" id="WP_345530800.1">
    <property type="nucleotide sequence ID" value="NZ_BAABLD010000001.1"/>
</dbReference>
<dbReference type="InterPro" id="IPR052567">
    <property type="entry name" value="OP_Dioxygenase"/>
</dbReference>
<evidence type="ECO:0000313" key="3">
    <source>
        <dbReference type="Proteomes" id="UP001500547"/>
    </source>
</evidence>
<dbReference type="PANTHER" id="PTHR40202:SF1">
    <property type="entry name" value="HD DOMAIN-CONTAINING PROTEIN"/>
    <property type="match status" value="1"/>
</dbReference>
<dbReference type="PANTHER" id="PTHR40202">
    <property type="match status" value="1"/>
</dbReference>
<dbReference type="Gene3D" id="1.10.3210.10">
    <property type="entry name" value="Hypothetical protein af1432"/>
    <property type="match status" value="1"/>
</dbReference>